<reference evidence="2 3" key="1">
    <citation type="journal article" date="2009" name="Appl. Environ. Microbiol.">
        <title>Three genomes from the phylum Acidobacteria provide insight into the lifestyles of these microorganisms in soils.</title>
        <authorList>
            <person name="Ward N.L."/>
            <person name="Challacombe J.F."/>
            <person name="Janssen P.H."/>
            <person name="Henrissat B."/>
            <person name="Coutinho P.M."/>
            <person name="Wu M."/>
            <person name="Xie G."/>
            <person name="Haft D.H."/>
            <person name="Sait M."/>
            <person name="Badger J."/>
            <person name="Barabote R.D."/>
            <person name="Bradley B."/>
            <person name="Brettin T.S."/>
            <person name="Brinkac L.M."/>
            <person name="Bruce D."/>
            <person name="Creasy T."/>
            <person name="Daugherty S.C."/>
            <person name="Davidsen T.M."/>
            <person name="DeBoy R.T."/>
            <person name="Detter J.C."/>
            <person name="Dodson R.J."/>
            <person name="Durkin A.S."/>
            <person name="Ganapathy A."/>
            <person name="Gwinn-Giglio M."/>
            <person name="Han C.S."/>
            <person name="Khouri H."/>
            <person name="Kiss H."/>
            <person name="Kothari S.P."/>
            <person name="Madupu R."/>
            <person name="Nelson K.E."/>
            <person name="Nelson W.C."/>
            <person name="Paulsen I."/>
            <person name="Penn K."/>
            <person name="Ren Q."/>
            <person name="Rosovitz M.J."/>
            <person name="Selengut J.D."/>
            <person name="Shrivastava S."/>
            <person name="Sullivan S.A."/>
            <person name="Tapia R."/>
            <person name="Thompson L.S."/>
            <person name="Watkins K.L."/>
            <person name="Yang Q."/>
            <person name="Yu C."/>
            <person name="Zafar N."/>
            <person name="Zhou L."/>
            <person name="Kuske C.R."/>
        </authorList>
    </citation>
    <scope>NUCLEOTIDE SEQUENCE [LARGE SCALE GENOMIC DNA]</scope>
    <source>
        <strain evidence="3">ATCC 51196 / DSM 11244 / BCRC 80197 / JCM 7670 / NBRC 15755 / NCIMB 13165 / 161</strain>
    </source>
</reference>
<dbReference type="Proteomes" id="UP000002207">
    <property type="component" value="Chromosome"/>
</dbReference>
<evidence type="ECO:0000313" key="2">
    <source>
        <dbReference type="EMBL" id="ACO31674.1"/>
    </source>
</evidence>
<dbReference type="InterPro" id="IPR027417">
    <property type="entry name" value="P-loop_NTPase"/>
</dbReference>
<sequence length="332" mass="37127">MGKTMITIAFFNNKGGVGKTSLVYHLSWMFAGRGKRLISVDLDPQANLTSMFLDEDRLEELWPDGRHPLTIDGVIEPIRRGKGDLAEPHVETILPNLGLLAGDLSLSTFEDKLSAAWPLCHNREEAAFRTMTAFYRAIRQAGDKADAEIALIDVGPNLGAINRAALIASDYVVVPLGSDLFSLQGLRNLGPRLHDWRKTWQELRTKNPDPELLLPSGNMRPVGYVSMQHATRADRPVQAYRRWMDKIPAEYRRSVLAEPADGDVSVERDQHCLAMLKHYRSLMPMAMEAHKPIFLLKPADGAIGAHVYAVRDCYTDFDNLSRKIQQAVGIES</sequence>
<dbReference type="PANTHER" id="PTHR13696">
    <property type="entry name" value="P-LOOP CONTAINING NUCLEOSIDE TRIPHOSPHATE HYDROLASE"/>
    <property type="match status" value="1"/>
</dbReference>
<name>C1F9K7_ACIC5</name>
<keyword evidence="3" id="KW-1185">Reference proteome</keyword>
<dbReference type="InterPro" id="IPR025669">
    <property type="entry name" value="AAA_dom"/>
</dbReference>
<dbReference type="SUPFAM" id="SSF52540">
    <property type="entry name" value="P-loop containing nucleoside triphosphate hydrolases"/>
    <property type="match status" value="1"/>
</dbReference>
<dbReference type="AlphaFoldDB" id="C1F9K7"/>
<dbReference type="InterPro" id="IPR050678">
    <property type="entry name" value="DNA_Partitioning_ATPase"/>
</dbReference>
<proteinExistence type="predicted"/>
<feature type="domain" description="AAA" evidence="1">
    <location>
        <begin position="7"/>
        <end position="199"/>
    </location>
</feature>
<dbReference type="Gene3D" id="3.40.50.300">
    <property type="entry name" value="P-loop containing nucleotide triphosphate hydrolases"/>
    <property type="match status" value="1"/>
</dbReference>
<dbReference type="HOGENOM" id="CLU_037612_2_0_0"/>
<evidence type="ECO:0000313" key="3">
    <source>
        <dbReference type="Proteomes" id="UP000002207"/>
    </source>
</evidence>
<dbReference type="InParanoid" id="C1F9K7"/>
<gene>
    <name evidence="2" type="ordered locus">ACP_2164</name>
</gene>
<dbReference type="EMBL" id="CP001472">
    <property type="protein sequence ID" value="ACO31674.1"/>
    <property type="molecule type" value="Genomic_DNA"/>
</dbReference>
<accession>C1F9K7</accession>
<dbReference type="KEGG" id="aca:ACP_2164"/>
<organism evidence="2 3">
    <name type="scientific">Acidobacterium capsulatum (strain ATCC 51196 / DSM 11244 / BCRC 80197 / JCM 7670 / NBRC 15755 / NCIMB 13165 / 161)</name>
    <dbReference type="NCBI Taxonomy" id="240015"/>
    <lineage>
        <taxon>Bacteria</taxon>
        <taxon>Pseudomonadati</taxon>
        <taxon>Acidobacteriota</taxon>
        <taxon>Terriglobia</taxon>
        <taxon>Terriglobales</taxon>
        <taxon>Acidobacteriaceae</taxon>
        <taxon>Acidobacterium</taxon>
    </lineage>
</organism>
<dbReference type="PANTHER" id="PTHR13696:SF99">
    <property type="entry name" value="COBYRINIC ACID AC-DIAMIDE SYNTHASE"/>
    <property type="match status" value="1"/>
</dbReference>
<protein>
    <submittedName>
        <fullName evidence="2">Phage-related regulatory protein cII</fullName>
    </submittedName>
</protein>
<dbReference type="CDD" id="cd02042">
    <property type="entry name" value="ParAB_family"/>
    <property type="match status" value="1"/>
</dbReference>
<dbReference type="Pfam" id="PF13614">
    <property type="entry name" value="AAA_31"/>
    <property type="match status" value="1"/>
</dbReference>
<evidence type="ECO:0000259" key="1">
    <source>
        <dbReference type="Pfam" id="PF13614"/>
    </source>
</evidence>
<dbReference type="eggNOG" id="COG1192">
    <property type="taxonomic scope" value="Bacteria"/>
</dbReference>
<dbReference type="STRING" id="240015.ACP_2164"/>